<evidence type="ECO:0000256" key="3">
    <source>
        <dbReference type="ARBA" id="ARBA00022692"/>
    </source>
</evidence>
<comment type="similarity">
    <text evidence="7">Belongs to the MsrQ family.</text>
</comment>
<feature type="domain" description="Ferric oxidoreductase" evidence="8">
    <location>
        <begin position="33"/>
        <end position="145"/>
    </location>
</feature>
<evidence type="ECO:0000256" key="7">
    <source>
        <dbReference type="HAMAP-Rule" id="MF_01207"/>
    </source>
</evidence>
<keyword evidence="7" id="KW-0285">Flavoprotein</keyword>
<keyword evidence="6 7" id="KW-0472">Membrane</keyword>
<evidence type="ECO:0000256" key="1">
    <source>
        <dbReference type="ARBA" id="ARBA00004141"/>
    </source>
</evidence>
<sequence>MLLGTLLPAAWILALWATDGLGSRPLTEAIHRTGLWAVRFLLLALLVSPLRRLADTTRVLLVRRMLGVAAMAYALAHLGLYVADENFRLLHVASEIVRRFYLTIGFVALLGLALLGATSTDGWTKRLGRNWKRLQRLVYPIGVLALLHFFLQSKADVSEATFAAGLFLALMLWRLLPARWQGSGLALALLAPVATLATAGVEYAWYALATRIPAQRVLWANLDLEFGPRPAVWVGIVVLGVAAALGARRQVLAAAAQPPIHGT</sequence>
<feature type="transmembrane region" description="Helical" evidence="7">
    <location>
        <begin position="100"/>
        <end position="117"/>
    </location>
</feature>
<keyword evidence="7" id="KW-0349">Heme</keyword>
<keyword evidence="4 7" id="KW-1133">Transmembrane helix</keyword>
<keyword evidence="2 7" id="KW-0813">Transport</keyword>
<evidence type="ECO:0000313" key="10">
    <source>
        <dbReference type="Proteomes" id="UP001139516"/>
    </source>
</evidence>
<keyword evidence="5 7" id="KW-0408">Iron</keyword>
<accession>A0A9X2BVA4</accession>
<comment type="cofactor">
    <cofactor evidence="7">
        <name>FMN</name>
        <dbReference type="ChEBI" id="CHEBI:58210"/>
    </cofactor>
    <text evidence="7">Binds 1 FMN per subunit.</text>
</comment>
<name>A0A9X2BVA4_9PROT</name>
<dbReference type="PANTHER" id="PTHR36964:SF1">
    <property type="entry name" value="PROTEIN-METHIONINE-SULFOXIDE REDUCTASE HEME-BINDING SUBUNIT MSRQ"/>
    <property type="match status" value="1"/>
</dbReference>
<comment type="caution">
    <text evidence="7">Lacks conserved residue(s) required for the propagation of feature annotation.</text>
</comment>
<dbReference type="GO" id="GO:0030091">
    <property type="term" value="P:protein repair"/>
    <property type="evidence" value="ECO:0007669"/>
    <property type="project" value="UniProtKB-UniRule"/>
</dbReference>
<evidence type="ECO:0000256" key="2">
    <source>
        <dbReference type="ARBA" id="ARBA00022448"/>
    </source>
</evidence>
<gene>
    <name evidence="7" type="primary">msrQ</name>
    <name evidence="9" type="ORF">M0638_05365</name>
</gene>
<dbReference type="Pfam" id="PF01794">
    <property type="entry name" value="Ferric_reduct"/>
    <property type="match status" value="1"/>
</dbReference>
<keyword evidence="7" id="KW-0288">FMN</keyword>
<dbReference type="Proteomes" id="UP001139516">
    <property type="component" value="Unassembled WGS sequence"/>
</dbReference>
<dbReference type="InterPro" id="IPR022837">
    <property type="entry name" value="MsrQ-like"/>
</dbReference>
<dbReference type="GO" id="GO:0010181">
    <property type="term" value="F:FMN binding"/>
    <property type="evidence" value="ECO:0007669"/>
    <property type="project" value="UniProtKB-UniRule"/>
</dbReference>
<evidence type="ECO:0000256" key="5">
    <source>
        <dbReference type="ARBA" id="ARBA00023004"/>
    </source>
</evidence>
<evidence type="ECO:0000259" key="8">
    <source>
        <dbReference type="Pfam" id="PF01794"/>
    </source>
</evidence>
<keyword evidence="7" id="KW-0249">Electron transport</keyword>
<keyword evidence="7" id="KW-1003">Cell membrane</keyword>
<evidence type="ECO:0000256" key="6">
    <source>
        <dbReference type="ARBA" id="ARBA00023136"/>
    </source>
</evidence>
<dbReference type="EMBL" id="JALPRX010000018">
    <property type="protein sequence ID" value="MCK8783809.1"/>
    <property type="molecule type" value="Genomic_DNA"/>
</dbReference>
<dbReference type="AlphaFoldDB" id="A0A9X2BVA4"/>
<feature type="transmembrane region" description="Helical" evidence="7">
    <location>
        <begin position="160"/>
        <end position="176"/>
    </location>
</feature>
<protein>
    <recommendedName>
        <fullName evidence="7">Protein-methionine-sulfoxide reductase heme-binding subunit MsrQ</fullName>
    </recommendedName>
    <alternativeName>
        <fullName evidence="7">Flavocytochrome MsrQ</fullName>
    </alternativeName>
</protein>
<keyword evidence="3 7" id="KW-0812">Transmembrane</keyword>
<dbReference type="PANTHER" id="PTHR36964">
    <property type="entry name" value="PROTEIN-METHIONINE-SULFOXIDE REDUCTASE HEME-BINDING SUBUNIT MSRQ"/>
    <property type="match status" value="1"/>
</dbReference>
<dbReference type="RefSeq" id="WP_248665934.1">
    <property type="nucleotide sequence ID" value="NZ_JALPRX010000018.1"/>
</dbReference>
<dbReference type="GO" id="GO:0009055">
    <property type="term" value="F:electron transfer activity"/>
    <property type="evidence" value="ECO:0007669"/>
    <property type="project" value="UniProtKB-UniRule"/>
</dbReference>
<dbReference type="GO" id="GO:0046872">
    <property type="term" value="F:metal ion binding"/>
    <property type="evidence" value="ECO:0007669"/>
    <property type="project" value="UniProtKB-KW"/>
</dbReference>
<feature type="transmembrane region" description="Helical" evidence="7">
    <location>
        <begin position="33"/>
        <end position="50"/>
    </location>
</feature>
<dbReference type="GO" id="GO:0005886">
    <property type="term" value="C:plasma membrane"/>
    <property type="evidence" value="ECO:0007669"/>
    <property type="project" value="UniProtKB-SubCell"/>
</dbReference>
<dbReference type="HAMAP" id="MF_01207">
    <property type="entry name" value="MsrQ"/>
    <property type="match status" value="1"/>
</dbReference>
<comment type="subunit">
    <text evidence="7">Heterodimer of a catalytic subunit (MsrP) and a heme-binding subunit (MsrQ).</text>
</comment>
<comment type="cofactor">
    <cofactor evidence="7">
        <name>heme b</name>
        <dbReference type="ChEBI" id="CHEBI:60344"/>
    </cofactor>
    <text evidence="7">Binds 1 heme b (iron(II)-protoporphyrin IX) group per subunit.</text>
</comment>
<dbReference type="GO" id="GO:0016679">
    <property type="term" value="F:oxidoreductase activity, acting on diphenols and related substances as donors"/>
    <property type="evidence" value="ECO:0007669"/>
    <property type="project" value="TreeGrafter"/>
</dbReference>
<feature type="transmembrane region" description="Helical" evidence="7">
    <location>
        <begin position="185"/>
        <end position="206"/>
    </location>
</feature>
<feature type="transmembrane region" description="Helical" evidence="7">
    <location>
        <begin position="226"/>
        <end position="247"/>
    </location>
</feature>
<dbReference type="InterPro" id="IPR013130">
    <property type="entry name" value="Fe3_Rdtase_TM_dom"/>
</dbReference>
<comment type="caution">
    <text evidence="9">The sequence shown here is derived from an EMBL/GenBank/DDBJ whole genome shotgun (WGS) entry which is preliminary data.</text>
</comment>
<keyword evidence="7" id="KW-0479">Metal-binding</keyword>
<feature type="transmembrane region" description="Helical" evidence="7">
    <location>
        <begin position="137"/>
        <end position="154"/>
    </location>
</feature>
<organism evidence="9 10">
    <name type="scientific">Roseomonas acroporae</name>
    <dbReference type="NCBI Taxonomy" id="2937791"/>
    <lineage>
        <taxon>Bacteria</taxon>
        <taxon>Pseudomonadati</taxon>
        <taxon>Pseudomonadota</taxon>
        <taxon>Alphaproteobacteria</taxon>
        <taxon>Acetobacterales</taxon>
        <taxon>Roseomonadaceae</taxon>
        <taxon>Roseomonas</taxon>
    </lineage>
</organism>
<evidence type="ECO:0000313" key="9">
    <source>
        <dbReference type="EMBL" id="MCK8783809.1"/>
    </source>
</evidence>
<dbReference type="GO" id="GO:0020037">
    <property type="term" value="F:heme binding"/>
    <property type="evidence" value="ECO:0007669"/>
    <property type="project" value="UniProtKB-UniRule"/>
</dbReference>
<comment type="subcellular location">
    <subcellularLocation>
        <location evidence="7">Cell membrane</location>
        <topology evidence="7">Multi-pass membrane protein</topology>
    </subcellularLocation>
    <subcellularLocation>
        <location evidence="1">Membrane</location>
        <topology evidence="1">Multi-pass membrane protein</topology>
    </subcellularLocation>
</comment>
<feature type="transmembrane region" description="Helical" evidence="7">
    <location>
        <begin position="62"/>
        <end position="80"/>
    </location>
</feature>
<evidence type="ECO:0000256" key="4">
    <source>
        <dbReference type="ARBA" id="ARBA00022989"/>
    </source>
</evidence>
<comment type="function">
    <text evidence="7">Part of the MsrPQ system that repairs oxidized periplasmic proteins containing methionine sulfoxide residues (Met-O), using respiratory chain electrons. Thus protects these proteins from oxidative-stress damage caused by reactive species of oxygen and chlorine generated by the host defense mechanisms. MsrPQ is essential for the maintenance of envelope integrity under bleach stress, rescuing a wide series of structurally unrelated periplasmic proteins from methionine oxidation. MsrQ provides electrons for reduction to the reductase catalytic subunit MsrP, using the quinone pool of the respiratory chain.</text>
</comment>
<proteinExistence type="inferred from homology"/>
<keyword evidence="10" id="KW-1185">Reference proteome</keyword>
<reference evidence="9" key="1">
    <citation type="submission" date="2022-04" db="EMBL/GenBank/DDBJ databases">
        <title>Roseomonas acroporae sp. nov., isolated from coral Acropora digitifera.</title>
        <authorList>
            <person name="Sun H."/>
        </authorList>
    </citation>
    <scope>NUCLEOTIDE SEQUENCE</scope>
    <source>
        <strain evidence="9">NAR14</strain>
    </source>
</reference>